<proteinExistence type="predicted"/>
<dbReference type="Proteomes" id="UP001501706">
    <property type="component" value="Unassembled WGS sequence"/>
</dbReference>
<dbReference type="Pfam" id="PF03446">
    <property type="entry name" value="NAD_binding_2"/>
    <property type="match status" value="1"/>
</dbReference>
<dbReference type="InterPro" id="IPR008927">
    <property type="entry name" value="6-PGluconate_DH-like_C_sf"/>
</dbReference>
<dbReference type="SUPFAM" id="SSF48179">
    <property type="entry name" value="6-phosphogluconate dehydrogenase C-terminal domain-like"/>
    <property type="match status" value="1"/>
</dbReference>
<comment type="caution">
    <text evidence="5">The sequence shown here is derived from an EMBL/GenBank/DDBJ whole genome shotgun (WGS) entry which is preliminary data.</text>
</comment>
<accession>A0ABN1CPX1</accession>
<dbReference type="Gene3D" id="1.10.1040.10">
    <property type="entry name" value="N-(1-d-carboxylethyl)-l-norvaline Dehydrogenase, domain 2"/>
    <property type="match status" value="1"/>
</dbReference>
<dbReference type="PIRSF" id="PIRSF000103">
    <property type="entry name" value="HIBADH"/>
    <property type="match status" value="1"/>
</dbReference>
<dbReference type="EMBL" id="BAAAEN010000022">
    <property type="protein sequence ID" value="GAA0523456.1"/>
    <property type="molecule type" value="Genomic_DNA"/>
</dbReference>
<dbReference type="InterPro" id="IPR002204">
    <property type="entry name" value="3-OH-isobutyrate_DH-rel_CS"/>
</dbReference>
<gene>
    <name evidence="5" type="ORF">GCM10009097_46260</name>
</gene>
<keyword evidence="6" id="KW-1185">Reference proteome</keyword>
<feature type="domain" description="3-hydroxyisobutyrate dehydrogenase-like NAD-binding" evidence="4">
    <location>
        <begin position="166"/>
        <end position="286"/>
    </location>
</feature>
<evidence type="ECO:0000259" key="3">
    <source>
        <dbReference type="Pfam" id="PF03446"/>
    </source>
</evidence>
<dbReference type="Pfam" id="PF14833">
    <property type="entry name" value="NAD_binding_11"/>
    <property type="match status" value="1"/>
</dbReference>
<dbReference type="SUPFAM" id="SSF51735">
    <property type="entry name" value="NAD(P)-binding Rossmann-fold domains"/>
    <property type="match status" value="1"/>
</dbReference>
<dbReference type="InterPro" id="IPR029154">
    <property type="entry name" value="HIBADH-like_NADP-bd"/>
</dbReference>
<keyword evidence="1" id="KW-0560">Oxidoreductase</keyword>
<protein>
    <submittedName>
        <fullName evidence="5">NAD(P)-dependent oxidoreductase</fullName>
    </submittedName>
</protein>
<evidence type="ECO:0000259" key="4">
    <source>
        <dbReference type="Pfam" id="PF14833"/>
    </source>
</evidence>
<sequence length="291" mass="30012">MKKPLVGIIGLGQMGLPMAGNLLAAGHPVLGLDALPVQAQALAGQEGYRAAPDLAAMAAARVVILMLPDSDIVDDVLWNQGLAASLSAGTLVIDMSSSNPTRTHVNAERLEQAGLAFVDAPVSGGVKRAREGKLAIMIGGPDSAVARARPVLEALGTTLVHVGGAGSGHAIKALNNYISASGLLAVAEAMAAAQRFGIDPHVANQVFNASSGKNSATEQKVEQFILSGTYASGFALALMRKDLETALGFMAQMRTPTAFASCCVDIWRDAEAGLPARSDHTAIYRYVQEGG</sequence>
<dbReference type="PROSITE" id="PS00895">
    <property type="entry name" value="3_HYDROXYISOBUT_DH"/>
    <property type="match status" value="1"/>
</dbReference>
<evidence type="ECO:0000313" key="6">
    <source>
        <dbReference type="Proteomes" id="UP001501706"/>
    </source>
</evidence>
<dbReference type="InterPro" id="IPR036291">
    <property type="entry name" value="NAD(P)-bd_dom_sf"/>
</dbReference>
<dbReference type="Gene3D" id="3.40.50.720">
    <property type="entry name" value="NAD(P)-binding Rossmann-like Domain"/>
    <property type="match status" value="1"/>
</dbReference>
<keyword evidence="2" id="KW-0520">NAD</keyword>
<name>A0ABN1CPX1_9BURK</name>
<dbReference type="RefSeq" id="WP_279816077.1">
    <property type="nucleotide sequence ID" value="NZ_BAAAEN010000022.1"/>
</dbReference>
<dbReference type="InterPro" id="IPR006115">
    <property type="entry name" value="6PGDH_NADP-bd"/>
</dbReference>
<evidence type="ECO:0000256" key="1">
    <source>
        <dbReference type="ARBA" id="ARBA00023002"/>
    </source>
</evidence>
<reference evidence="5 6" key="1">
    <citation type="journal article" date="2019" name="Int. J. Syst. Evol. Microbiol.">
        <title>The Global Catalogue of Microorganisms (GCM) 10K type strain sequencing project: providing services to taxonomists for standard genome sequencing and annotation.</title>
        <authorList>
            <consortium name="The Broad Institute Genomics Platform"/>
            <consortium name="The Broad Institute Genome Sequencing Center for Infectious Disease"/>
            <person name="Wu L."/>
            <person name="Ma J."/>
        </authorList>
    </citation>
    <scope>NUCLEOTIDE SEQUENCE [LARGE SCALE GENOMIC DNA]</scope>
    <source>
        <strain evidence="5 6">JCM 14330</strain>
    </source>
</reference>
<dbReference type="InterPro" id="IPR015815">
    <property type="entry name" value="HIBADH-related"/>
</dbReference>
<evidence type="ECO:0000313" key="5">
    <source>
        <dbReference type="EMBL" id="GAA0523456.1"/>
    </source>
</evidence>
<feature type="domain" description="6-phosphogluconate dehydrogenase NADP-binding" evidence="3">
    <location>
        <begin position="6"/>
        <end position="163"/>
    </location>
</feature>
<dbReference type="InterPro" id="IPR013328">
    <property type="entry name" value="6PGD_dom2"/>
</dbReference>
<dbReference type="PANTHER" id="PTHR22981">
    <property type="entry name" value="3-HYDROXYISOBUTYRATE DEHYDROGENASE-RELATED"/>
    <property type="match status" value="1"/>
</dbReference>
<organism evidence="5 6">
    <name type="scientific">Pigmentiphaga daeguensis</name>
    <dbReference type="NCBI Taxonomy" id="414049"/>
    <lineage>
        <taxon>Bacteria</taxon>
        <taxon>Pseudomonadati</taxon>
        <taxon>Pseudomonadota</taxon>
        <taxon>Betaproteobacteria</taxon>
        <taxon>Burkholderiales</taxon>
        <taxon>Alcaligenaceae</taxon>
        <taxon>Pigmentiphaga</taxon>
    </lineage>
</organism>
<evidence type="ECO:0000256" key="2">
    <source>
        <dbReference type="ARBA" id="ARBA00023027"/>
    </source>
</evidence>
<dbReference type="PANTHER" id="PTHR22981:SF7">
    <property type="entry name" value="3-HYDROXYISOBUTYRATE DEHYDROGENASE, MITOCHONDRIAL"/>
    <property type="match status" value="1"/>
</dbReference>